<dbReference type="FunFam" id="3.30.710.10:FF:000035">
    <property type="entry name" value="Elongin C transcription elongation factor"/>
    <property type="match status" value="1"/>
</dbReference>
<evidence type="ECO:0000313" key="6">
    <source>
        <dbReference type="EMBL" id="KJA22480.1"/>
    </source>
</evidence>
<dbReference type="Proteomes" id="UP000054270">
    <property type="component" value="Unassembled WGS sequence"/>
</dbReference>
<dbReference type="GO" id="GO:0006511">
    <property type="term" value="P:ubiquitin-dependent protein catabolic process"/>
    <property type="evidence" value="ECO:0007669"/>
    <property type="project" value="InterPro"/>
</dbReference>
<dbReference type="Gene3D" id="3.30.710.10">
    <property type="entry name" value="Potassium Channel Kv1.1, Chain A"/>
    <property type="match status" value="1"/>
</dbReference>
<evidence type="ECO:0000256" key="2">
    <source>
        <dbReference type="ARBA" id="ARBA00009993"/>
    </source>
</evidence>
<evidence type="ECO:0000256" key="1">
    <source>
        <dbReference type="ARBA" id="ARBA00004123"/>
    </source>
</evidence>
<dbReference type="EMBL" id="KN817549">
    <property type="protein sequence ID" value="KJA22480.1"/>
    <property type="molecule type" value="Genomic_DNA"/>
</dbReference>
<dbReference type="STRING" id="945553.A0A0D2PRL7"/>
<evidence type="ECO:0000256" key="4">
    <source>
        <dbReference type="ARBA" id="ARBA00023242"/>
    </source>
</evidence>
<keyword evidence="4" id="KW-0539">Nucleus</keyword>
<evidence type="ECO:0000313" key="7">
    <source>
        <dbReference type="Proteomes" id="UP000054270"/>
    </source>
</evidence>
<dbReference type="SMART" id="SM00512">
    <property type="entry name" value="Skp1"/>
    <property type="match status" value="1"/>
</dbReference>
<dbReference type="InterPro" id="IPR016073">
    <property type="entry name" value="Skp1_comp_POZ"/>
</dbReference>
<dbReference type="Pfam" id="PF03931">
    <property type="entry name" value="Skp1_POZ"/>
    <property type="match status" value="1"/>
</dbReference>
<evidence type="ECO:0000256" key="3">
    <source>
        <dbReference type="ARBA" id="ARBA00021347"/>
    </source>
</evidence>
<dbReference type="InterPro" id="IPR011333">
    <property type="entry name" value="SKP1/BTB/POZ_sf"/>
</dbReference>
<comment type="subcellular location">
    <subcellularLocation>
        <location evidence="1">Nucleus</location>
    </subcellularLocation>
</comment>
<dbReference type="GO" id="GO:0005634">
    <property type="term" value="C:nucleus"/>
    <property type="evidence" value="ECO:0007669"/>
    <property type="project" value="UniProtKB-SubCell"/>
</dbReference>
<dbReference type="SUPFAM" id="SSF54695">
    <property type="entry name" value="POZ domain"/>
    <property type="match status" value="1"/>
</dbReference>
<sequence length="116" mass="13156">MERNGKATSDSKESQWVRLQSTDGFSYLVKRKVAEASGTVRNMLDSEAGGYSEALTGVCEITERGIIVEKLVEYMSFKTYYETVNTKDDVPVKEFMERIPPEIVLELLLAADYQEM</sequence>
<keyword evidence="7" id="KW-1185">Reference proteome</keyword>
<accession>A0A0D2PRL7</accession>
<gene>
    <name evidence="6" type="ORF">HYPSUDRAFT_40857</name>
</gene>
<name>A0A0D2PRL7_HYPSF</name>
<proteinExistence type="inferred from homology"/>
<reference evidence="7" key="1">
    <citation type="submission" date="2014-04" db="EMBL/GenBank/DDBJ databases">
        <title>Evolutionary Origins and Diversification of the Mycorrhizal Mutualists.</title>
        <authorList>
            <consortium name="DOE Joint Genome Institute"/>
            <consortium name="Mycorrhizal Genomics Consortium"/>
            <person name="Kohler A."/>
            <person name="Kuo A."/>
            <person name="Nagy L.G."/>
            <person name="Floudas D."/>
            <person name="Copeland A."/>
            <person name="Barry K.W."/>
            <person name="Cichocki N."/>
            <person name="Veneault-Fourrey C."/>
            <person name="LaButti K."/>
            <person name="Lindquist E.A."/>
            <person name="Lipzen A."/>
            <person name="Lundell T."/>
            <person name="Morin E."/>
            <person name="Murat C."/>
            <person name="Riley R."/>
            <person name="Ohm R."/>
            <person name="Sun H."/>
            <person name="Tunlid A."/>
            <person name="Henrissat B."/>
            <person name="Grigoriev I.V."/>
            <person name="Hibbett D.S."/>
            <person name="Martin F."/>
        </authorList>
    </citation>
    <scope>NUCLEOTIDE SEQUENCE [LARGE SCALE GENOMIC DNA]</scope>
    <source>
        <strain evidence="7">FD-334 SS-4</strain>
    </source>
</reference>
<dbReference type="AlphaFoldDB" id="A0A0D2PRL7"/>
<dbReference type="OMA" id="AMVSPII"/>
<comment type="similarity">
    <text evidence="2">Belongs to the SKP1 family.</text>
</comment>
<evidence type="ECO:0000259" key="5">
    <source>
        <dbReference type="Pfam" id="PF03931"/>
    </source>
</evidence>
<protein>
    <recommendedName>
        <fullName evidence="3">Elongin-C</fullName>
    </recommendedName>
</protein>
<dbReference type="OrthoDB" id="249087at2759"/>
<organism evidence="6 7">
    <name type="scientific">Hypholoma sublateritium (strain FD-334 SS-4)</name>
    <dbReference type="NCBI Taxonomy" id="945553"/>
    <lineage>
        <taxon>Eukaryota</taxon>
        <taxon>Fungi</taxon>
        <taxon>Dikarya</taxon>
        <taxon>Basidiomycota</taxon>
        <taxon>Agaricomycotina</taxon>
        <taxon>Agaricomycetes</taxon>
        <taxon>Agaricomycetidae</taxon>
        <taxon>Agaricales</taxon>
        <taxon>Agaricineae</taxon>
        <taxon>Strophariaceae</taxon>
        <taxon>Hypholoma</taxon>
    </lineage>
</organism>
<dbReference type="InterPro" id="IPR001232">
    <property type="entry name" value="SKP1-like"/>
</dbReference>
<feature type="domain" description="SKP1 component POZ" evidence="5">
    <location>
        <begin position="17"/>
        <end position="76"/>
    </location>
</feature>
<dbReference type="InterPro" id="IPR039948">
    <property type="entry name" value="ELC1"/>
</dbReference>
<dbReference type="PANTHER" id="PTHR20648">
    <property type="entry name" value="ELONGIN-C"/>
    <property type="match status" value="1"/>
</dbReference>